<evidence type="ECO:0000313" key="9">
    <source>
        <dbReference type="Ensembl" id="ENSECRP00000021418.1"/>
    </source>
</evidence>
<sequence length="129" mass="14281">MQNTHGVPHFGGVFVNGRPLPTCKRWKIIELAARGMRACEISRIFMHTHTDLTVSNGCVSKILCRYQQTGLICPKAIGGSKPRLITPEVSARIAQYKQEKPSIFAWEIQGKLLADRVCAHDKIPSVSAP</sequence>
<evidence type="ECO:0000256" key="4">
    <source>
        <dbReference type="ARBA" id="ARBA00023015"/>
    </source>
</evidence>
<name>A0A8C4SV43_ERPCA</name>
<evidence type="ECO:0000256" key="2">
    <source>
        <dbReference type="ARBA" id="ARBA00022473"/>
    </source>
</evidence>
<dbReference type="InterPro" id="IPR036388">
    <property type="entry name" value="WH-like_DNA-bd_sf"/>
</dbReference>
<dbReference type="AlphaFoldDB" id="A0A8C4SV43"/>
<dbReference type="GeneTree" id="ENSGT00940000165785"/>
<reference evidence="9" key="3">
    <citation type="submission" date="2025-09" db="UniProtKB">
        <authorList>
            <consortium name="Ensembl"/>
        </authorList>
    </citation>
    <scope>IDENTIFICATION</scope>
</reference>
<dbReference type="Proteomes" id="UP000694620">
    <property type="component" value="Chromosome 1"/>
</dbReference>
<dbReference type="InterPro" id="IPR001523">
    <property type="entry name" value="Paired_dom"/>
</dbReference>
<evidence type="ECO:0000256" key="5">
    <source>
        <dbReference type="ARBA" id="ARBA00023125"/>
    </source>
</evidence>
<keyword evidence="4" id="KW-0805">Transcription regulation</keyword>
<keyword evidence="5" id="KW-0238">DNA-binding</keyword>
<keyword evidence="2" id="KW-0217">Developmental protein</keyword>
<keyword evidence="6" id="KW-0804">Transcription</keyword>
<evidence type="ECO:0000256" key="1">
    <source>
        <dbReference type="ARBA" id="ARBA00004123"/>
    </source>
</evidence>
<proteinExistence type="predicted"/>
<dbReference type="PRINTS" id="PR00027">
    <property type="entry name" value="PAIREDBOX"/>
</dbReference>
<accession>A0A8C4SV43</accession>
<keyword evidence="3" id="KW-0563">Paired box</keyword>
<dbReference type="InterPro" id="IPR043565">
    <property type="entry name" value="PAX_fam"/>
</dbReference>
<dbReference type="InterPro" id="IPR009057">
    <property type="entry name" value="Homeodomain-like_sf"/>
</dbReference>
<comment type="subcellular location">
    <subcellularLocation>
        <location evidence="1">Nucleus</location>
    </subcellularLocation>
</comment>
<keyword evidence="10" id="KW-1185">Reference proteome</keyword>
<dbReference type="FunFam" id="1.10.10.10:FF:000003">
    <property type="entry name" value="Paired box protein Pax-6"/>
    <property type="match status" value="1"/>
</dbReference>
<feature type="domain" description="Paired" evidence="8">
    <location>
        <begin position="3"/>
        <end position="129"/>
    </location>
</feature>
<dbReference type="GO" id="GO:0005634">
    <property type="term" value="C:nucleus"/>
    <property type="evidence" value="ECO:0007669"/>
    <property type="project" value="UniProtKB-SubCell"/>
</dbReference>
<dbReference type="SUPFAM" id="SSF46689">
    <property type="entry name" value="Homeodomain-like"/>
    <property type="match status" value="1"/>
</dbReference>
<reference evidence="9" key="1">
    <citation type="submission" date="2021-06" db="EMBL/GenBank/DDBJ databases">
        <authorList>
            <consortium name="Wellcome Sanger Institute Data Sharing"/>
        </authorList>
    </citation>
    <scope>NUCLEOTIDE SEQUENCE [LARGE SCALE GENOMIC DNA]</scope>
</reference>
<dbReference type="Pfam" id="PF00292">
    <property type="entry name" value="PAX"/>
    <property type="match status" value="1"/>
</dbReference>
<reference evidence="9" key="2">
    <citation type="submission" date="2025-08" db="UniProtKB">
        <authorList>
            <consortium name="Ensembl"/>
        </authorList>
    </citation>
    <scope>IDENTIFICATION</scope>
</reference>
<evidence type="ECO:0000259" key="8">
    <source>
        <dbReference type="PROSITE" id="PS51057"/>
    </source>
</evidence>
<evidence type="ECO:0000256" key="3">
    <source>
        <dbReference type="ARBA" id="ARBA00022724"/>
    </source>
</evidence>
<evidence type="ECO:0000313" key="10">
    <source>
        <dbReference type="Proteomes" id="UP000694620"/>
    </source>
</evidence>
<dbReference type="Ensembl" id="ENSECRT00000021882.1">
    <property type="protein sequence ID" value="ENSECRP00000021418.1"/>
    <property type="gene ID" value="ENSECRG00000014436.1"/>
</dbReference>
<dbReference type="Gene3D" id="1.10.10.10">
    <property type="entry name" value="Winged helix-like DNA-binding domain superfamily/Winged helix DNA-binding domain"/>
    <property type="match status" value="2"/>
</dbReference>
<dbReference type="PANTHER" id="PTHR45636:SF47">
    <property type="entry name" value="PAIRED BOX PROTEIN PAX-4"/>
    <property type="match status" value="1"/>
</dbReference>
<dbReference type="GO" id="GO:0000978">
    <property type="term" value="F:RNA polymerase II cis-regulatory region sequence-specific DNA binding"/>
    <property type="evidence" value="ECO:0007669"/>
    <property type="project" value="TreeGrafter"/>
</dbReference>
<dbReference type="GO" id="GO:0000981">
    <property type="term" value="F:DNA-binding transcription factor activity, RNA polymerase II-specific"/>
    <property type="evidence" value="ECO:0007669"/>
    <property type="project" value="TreeGrafter"/>
</dbReference>
<protein>
    <recommendedName>
        <fullName evidence="8">Paired domain-containing protein</fullName>
    </recommendedName>
</protein>
<evidence type="ECO:0000256" key="7">
    <source>
        <dbReference type="ARBA" id="ARBA00023242"/>
    </source>
</evidence>
<keyword evidence="7" id="KW-0539">Nucleus</keyword>
<dbReference type="SMART" id="SM00351">
    <property type="entry name" value="PAX"/>
    <property type="match status" value="1"/>
</dbReference>
<dbReference type="PANTHER" id="PTHR45636">
    <property type="entry name" value="PAIRED BOX PROTEIN PAX-6-RELATED-RELATED"/>
    <property type="match status" value="1"/>
</dbReference>
<organism evidence="9 10">
    <name type="scientific">Erpetoichthys calabaricus</name>
    <name type="common">Rope fish</name>
    <name type="synonym">Calamoichthys calabaricus</name>
    <dbReference type="NCBI Taxonomy" id="27687"/>
    <lineage>
        <taxon>Eukaryota</taxon>
        <taxon>Metazoa</taxon>
        <taxon>Chordata</taxon>
        <taxon>Craniata</taxon>
        <taxon>Vertebrata</taxon>
        <taxon>Euteleostomi</taxon>
        <taxon>Actinopterygii</taxon>
        <taxon>Polypteriformes</taxon>
        <taxon>Polypteridae</taxon>
        <taxon>Erpetoichthys</taxon>
    </lineage>
</organism>
<evidence type="ECO:0000256" key="6">
    <source>
        <dbReference type="ARBA" id="ARBA00023163"/>
    </source>
</evidence>
<dbReference type="PROSITE" id="PS51057">
    <property type="entry name" value="PAIRED_2"/>
    <property type="match status" value="1"/>
</dbReference>